<name>A0A840EYW7_9ACTN</name>
<sequence>MTSASDDLPPIDAEIVPSPDVTPTVAAPSIEDVTGYTESGVPTFDFVRDKIEHRTATADGGQVLAETGTAAAELDEAMAKRDEAAKSKLDEIRRSMGL</sequence>
<feature type="region of interest" description="Disordered" evidence="1">
    <location>
        <begin position="1"/>
        <end position="23"/>
    </location>
</feature>
<dbReference type="AlphaFoldDB" id="A0A840EYW7"/>
<protein>
    <submittedName>
        <fullName evidence="2">Phage shock protein A</fullName>
    </submittedName>
</protein>
<organism evidence="2 3">
    <name type="scientific">Gordonia humi</name>
    <dbReference type="NCBI Taxonomy" id="686429"/>
    <lineage>
        <taxon>Bacteria</taxon>
        <taxon>Bacillati</taxon>
        <taxon>Actinomycetota</taxon>
        <taxon>Actinomycetes</taxon>
        <taxon>Mycobacteriales</taxon>
        <taxon>Gordoniaceae</taxon>
        <taxon>Gordonia</taxon>
    </lineage>
</organism>
<evidence type="ECO:0000313" key="2">
    <source>
        <dbReference type="EMBL" id="MBB4136771.1"/>
    </source>
</evidence>
<evidence type="ECO:0000256" key="1">
    <source>
        <dbReference type="SAM" id="MobiDB-lite"/>
    </source>
</evidence>
<proteinExistence type="predicted"/>
<dbReference type="RefSeq" id="WP_183371709.1">
    <property type="nucleotide sequence ID" value="NZ_BAABHL010000126.1"/>
</dbReference>
<gene>
    <name evidence="2" type="ORF">BKA16_003323</name>
</gene>
<comment type="caution">
    <text evidence="2">The sequence shown here is derived from an EMBL/GenBank/DDBJ whole genome shotgun (WGS) entry which is preliminary data.</text>
</comment>
<evidence type="ECO:0000313" key="3">
    <source>
        <dbReference type="Proteomes" id="UP000551501"/>
    </source>
</evidence>
<dbReference type="EMBL" id="JACIFP010000001">
    <property type="protein sequence ID" value="MBB4136771.1"/>
    <property type="molecule type" value="Genomic_DNA"/>
</dbReference>
<keyword evidence="3" id="KW-1185">Reference proteome</keyword>
<dbReference type="Proteomes" id="UP000551501">
    <property type="component" value="Unassembled WGS sequence"/>
</dbReference>
<accession>A0A840EYW7</accession>
<reference evidence="2 3" key="1">
    <citation type="submission" date="2020-08" db="EMBL/GenBank/DDBJ databases">
        <title>Sequencing the genomes of 1000 actinobacteria strains.</title>
        <authorList>
            <person name="Klenk H.-P."/>
        </authorList>
    </citation>
    <scope>NUCLEOTIDE SEQUENCE [LARGE SCALE GENOMIC DNA]</scope>
    <source>
        <strain evidence="2 3">DSM 45298</strain>
    </source>
</reference>